<dbReference type="RefSeq" id="WP_134483575.1">
    <property type="nucleotide sequence ID" value="NZ_LR216287.1"/>
</dbReference>
<dbReference type="EMBL" id="LR216287">
    <property type="protein sequence ID" value="VFJ13623.1"/>
    <property type="molecule type" value="Genomic_DNA"/>
</dbReference>
<dbReference type="GeneID" id="39420675"/>
<dbReference type="AlphaFoldDB" id="A0A484IA31"/>
<gene>
    <name evidence="1" type="ORF">NFRAN_1301</name>
</gene>
<dbReference type="Proteomes" id="UP000294299">
    <property type="component" value="Chromosome NFRAN"/>
</dbReference>
<keyword evidence="2" id="KW-1185">Reference proteome</keyword>
<reference evidence="1 2" key="1">
    <citation type="submission" date="2019-02" db="EMBL/GenBank/DDBJ databases">
        <authorList>
            <person name="Lehtovirta-Morley E L."/>
        </authorList>
    </citation>
    <scope>NUCLEOTIDE SEQUENCE [LARGE SCALE GENOMIC DNA]</scope>
    <source>
        <strain evidence="1">NFRAN1</strain>
    </source>
</reference>
<sequence>MNEGPDASQNEFIESLVNVSLDSYPADPSERLSGNVEFFFKHELREEGYLDIYPKLIITQSGIVKSI</sequence>
<evidence type="ECO:0000313" key="2">
    <source>
        <dbReference type="Proteomes" id="UP000294299"/>
    </source>
</evidence>
<organism evidence="1 2">
    <name type="scientific">Candidatus Nitrosocosmicus franklandianus</name>
    <dbReference type="NCBI Taxonomy" id="1798806"/>
    <lineage>
        <taxon>Archaea</taxon>
        <taxon>Nitrososphaerota</taxon>
        <taxon>Nitrososphaeria</taxon>
        <taxon>Nitrososphaerales</taxon>
        <taxon>Nitrososphaeraceae</taxon>
        <taxon>Candidatus Nitrosocosmicus</taxon>
    </lineage>
</organism>
<evidence type="ECO:0000313" key="1">
    <source>
        <dbReference type="EMBL" id="VFJ13623.1"/>
    </source>
</evidence>
<dbReference type="KEGG" id="nfn:NFRAN_1301"/>
<proteinExistence type="predicted"/>
<name>A0A484IA31_9ARCH</name>
<accession>A0A484IA31</accession>
<protein>
    <submittedName>
        <fullName evidence="1">Uncharacterized protein</fullName>
    </submittedName>
</protein>